<sequence length="207" mass="22898">MTQPHDERIERKRYIRQRQRIVFTITGAALAVVFLVSSLFFFHVGGLGVVATAAVKPNYGVKVPCSVKDAEGKQQKYMGYTNIKVRVRNATKFSGLANAVAQALQKRQFSVVGYDTNQTELTRTTIYFGVNAINEAYTLNSNFTDAVMVMDDRSDKLVDVVLGATFNDLRDKDDVPSADETIQDFEGCVAADKMTNLPKAAGHAEFN</sequence>
<keyword evidence="1" id="KW-0472">Membrane</keyword>
<name>A0A430FH94_9BIFI</name>
<dbReference type="Pfam" id="PF13399">
    <property type="entry name" value="LytR_C"/>
    <property type="match status" value="1"/>
</dbReference>
<dbReference type="Gene3D" id="3.30.70.2390">
    <property type="match status" value="1"/>
</dbReference>
<dbReference type="RefSeq" id="WP_125981622.1">
    <property type="nucleotide sequence ID" value="NZ_QXGL01000005.1"/>
</dbReference>
<keyword evidence="4" id="KW-1185">Reference proteome</keyword>
<protein>
    <submittedName>
        <fullName evidence="3">LytR cell envelope-related transcriptional attenuator</fullName>
    </submittedName>
</protein>
<accession>A0A430FH94</accession>
<evidence type="ECO:0000259" key="2">
    <source>
        <dbReference type="Pfam" id="PF13399"/>
    </source>
</evidence>
<evidence type="ECO:0000256" key="1">
    <source>
        <dbReference type="SAM" id="Phobius"/>
    </source>
</evidence>
<gene>
    <name evidence="3" type="ORF">D2E25_1572</name>
</gene>
<dbReference type="Proteomes" id="UP000287533">
    <property type="component" value="Unassembled WGS sequence"/>
</dbReference>
<organism evidence="3 4">
    <name type="scientific">Bifidobacterium goeldii</name>
    <dbReference type="NCBI Taxonomy" id="2306975"/>
    <lineage>
        <taxon>Bacteria</taxon>
        <taxon>Bacillati</taxon>
        <taxon>Actinomycetota</taxon>
        <taxon>Actinomycetes</taxon>
        <taxon>Bifidobacteriales</taxon>
        <taxon>Bifidobacteriaceae</taxon>
        <taxon>Bifidobacterium</taxon>
    </lineage>
</organism>
<dbReference type="AlphaFoldDB" id="A0A430FH94"/>
<dbReference type="InterPro" id="IPR027381">
    <property type="entry name" value="LytR/CpsA/Psr_C"/>
</dbReference>
<dbReference type="EMBL" id="QXGL01000005">
    <property type="protein sequence ID" value="RSX52161.1"/>
    <property type="molecule type" value="Genomic_DNA"/>
</dbReference>
<keyword evidence="1" id="KW-1133">Transmembrane helix</keyword>
<feature type="domain" description="LytR/CpsA/Psr regulator C-terminal" evidence="2">
    <location>
        <begin position="82"/>
        <end position="166"/>
    </location>
</feature>
<feature type="transmembrane region" description="Helical" evidence="1">
    <location>
        <begin position="21"/>
        <end position="42"/>
    </location>
</feature>
<keyword evidence="1" id="KW-0812">Transmembrane</keyword>
<reference evidence="3 4" key="1">
    <citation type="submission" date="2018-09" db="EMBL/GenBank/DDBJ databases">
        <title>Characterization of the phylogenetic diversity of five novel species belonging to the genus Bifidobacterium.</title>
        <authorList>
            <person name="Lugli G.A."/>
            <person name="Duranti S."/>
            <person name="Milani C."/>
        </authorList>
    </citation>
    <scope>NUCLEOTIDE SEQUENCE [LARGE SCALE GENOMIC DNA]</scope>
    <source>
        <strain evidence="3 4">2034B</strain>
    </source>
</reference>
<evidence type="ECO:0000313" key="4">
    <source>
        <dbReference type="Proteomes" id="UP000287533"/>
    </source>
</evidence>
<proteinExistence type="predicted"/>
<dbReference type="OrthoDB" id="3267444at2"/>
<comment type="caution">
    <text evidence="3">The sequence shown here is derived from an EMBL/GenBank/DDBJ whole genome shotgun (WGS) entry which is preliminary data.</text>
</comment>
<evidence type="ECO:0000313" key="3">
    <source>
        <dbReference type="EMBL" id="RSX52161.1"/>
    </source>
</evidence>